<protein>
    <recommendedName>
        <fullName evidence="4">Plasmid stabilization protein</fullName>
    </recommendedName>
</protein>
<dbReference type="InterPro" id="IPR007712">
    <property type="entry name" value="RelE/ParE_toxin"/>
</dbReference>
<dbReference type="Proteomes" id="UP000216605">
    <property type="component" value="Unassembled WGS sequence"/>
</dbReference>
<keyword evidence="1" id="KW-1277">Toxin-antitoxin system</keyword>
<dbReference type="Gene3D" id="3.30.2310.20">
    <property type="entry name" value="RelE-like"/>
    <property type="match status" value="1"/>
</dbReference>
<reference evidence="2 3" key="1">
    <citation type="submission" date="2017-07" db="EMBL/GenBank/DDBJ databases">
        <title>Flavobacterium cyanobacteriorum sp. nov., isolated from cyanobacterial aggregates in a eutrophic lake.</title>
        <authorList>
            <person name="Cai H."/>
        </authorList>
    </citation>
    <scope>NUCLEOTIDE SEQUENCE [LARGE SCALE GENOMIC DNA]</scope>
    <source>
        <strain evidence="2 3">TH021</strain>
    </source>
</reference>
<dbReference type="EMBL" id="NOXV01000266">
    <property type="protein sequence ID" value="OYQ36770.1"/>
    <property type="molecule type" value="Genomic_DNA"/>
</dbReference>
<evidence type="ECO:0000313" key="2">
    <source>
        <dbReference type="EMBL" id="OYQ36770.1"/>
    </source>
</evidence>
<dbReference type="RefSeq" id="WP_094414859.1">
    <property type="nucleotide sequence ID" value="NZ_NOXV01000266.1"/>
</dbReference>
<evidence type="ECO:0000256" key="1">
    <source>
        <dbReference type="ARBA" id="ARBA00022649"/>
    </source>
</evidence>
<organism evidence="2 3">
    <name type="scientific">Flavobacterium cyanobacteriorum</name>
    <dbReference type="NCBI Taxonomy" id="2022802"/>
    <lineage>
        <taxon>Bacteria</taxon>
        <taxon>Pseudomonadati</taxon>
        <taxon>Bacteroidota</taxon>
        <taxon>Flavobacteriia</taxon>
        <taxon>Flavobacteriales</taxon>
        <taxon>Flavobacteriaceae</taxon>
        <taxon>Flavobacterium</taxon>
    </lineage>
</organism>
<dbReference type="OrthoDB" id="1098070at2"/>
<dbReference type="InterPro" id="IPR035093">
    <property type="entry name" value="RelE/ParE_toxin_dom_sf"/>
</dbReference>
<accession>A0A255Z814</accession>
<comment type="caution">
    <text evidence="2">The sequence shown here is derived from an EMBL/GenBank/DDBJ whole genome shotgun (WGS) entry which is preliminary data.</text>
</comment>
<gene>
    <name evidence="2" type="ORF">CHU92_09240</name>
</gene>
<evidence type="ECO:0000313" key="3">
    <source>
        <dbReference type="Proteomes" id="UP000216605"/>
    </source>
</evidence>
<evidence type="ECO:0008006" key="4">
    <source>
        <dbReference type="Google" id="ProtNLM"/>
    </source>
</evidence>
<dbReference type="AlphaFoldDB" id="A0A255Z814"/>
<dbReference type="Pfam" id="PF05016">
    <property type="entry name" value="ParE_toxin"/>
    <property type="match status" value="1"/>
</dbReference>
<keyword evidence="3" id="KW-1185">Reference proteome</keyword>
<proteinExistence type="predicted"/>
<sequence>MKNGFKLLWTENALNELAETINYPELNWTERDIENFVSRLENTLHLIVSNPELFPSSGFKNIKRAVVTKHNVLYYRVNKKSIEIISLFSTQQNPLKRNIK</sequence>
<name>A0A255Z814_9FLAO</name>